<dbReference type="GO" id="GO:0003677">
    <property type="term" value="F:DNA binding"/>
    <property type="evidence" value="ECO:0007669"/>
    <property type="project" value="UniProtKB-KW"/>
</dbReference>
<dbReference type="PANTHER" id="PTHR22683">
    <property type="entry name" value="SPORULATION PROTEIN RELATED"/>
    <property type="match status" value="1"/>
</dbReference>
<dbReference type="RefSeq" id="WP_014801394.1">
    <property type="nucleotide sequence ID" value="NC_018020.1"/>
</dbReference>
<dbReference type="SMART" id="SM00382">
    <property type="entry name" value="AAA"/>
    <property type="match status" value="1"/>
</dbReference>
<dbReference type="CDD" id="cd01127">
    <property type="entry name" value="TrwB_TraG_TraD_VirD4"/>
    <property type="match status" value="1"/>
</dbReference>
<evidence type="ECO:0000256" key="4">
    <source>
        <dbReference type="ARBA" id="ARBA00023125"/>
    </source>
</evidence>
<dbReference type="AlphaFoldDB" id="I4B0R6"/>
<dbReference type="SUPFAM" id="SSF52540">
    <property type="entry name" value="P-loop containing nucleoside triphosphate hydrolases"/>
    <property type="match status" value="1"/>
</dbReference>
<keyword evidence="3 5" id="KW-0067">ATP-binding</keyword>
<evidence type="ECO:0000256" key="5">
    <source>
        <dbReference type="PROSITE-ProRule" id="PRU00289"/>
    </source>
</evidence>
<dbReference type="PROSITE" id="PS50901">
    <property type="entry name" value="FTSK"/>
    <property type="match status" value="1"/>
</dbReference>
<keyword evidence="7" id="KW-0131">Cell cycle</keyword>
<dbReference type="InterPro" id="IPR027417">
    <property type="entry name" value="P-loop_NTPase"/>
</dbReference>
<evidence type="ECO:0000259" key="6">
    <source>
        <dbReference type="PROSITE" id="PS50901"/>
    </source>
</evidence>
<organism evidence="7 8">
    <name type="scientific">Turneriella parva (strain ATCC BAA-1111 / DSM 21527 / NCTC 11395 / H)</name>
    <name type="common">Leptospira parva</name>
    <dbReference type="NCBI Taxonomy" id="869212"/>
    <lineage>
        <taxon>Bacteria</taxon>
        <taxon>Pseudomonadati</taxon>
        <taxon>Spirochaetota</taxon>
        <taxon>Spirochaetia</taxon>
        <taxon>Leptospirales</taxon>
        <taxon>Leptospiraceae</taxon>
        <taxon>Turneriella</taxon>
    </lineage>
</organism>
<keyword evidence="7" id="KW-0132">Cell division</keyword>
<dbReference type="InterPro" id="IPR018541">
    <property type="entry name" value="Ftsk_gamma"/>
</dbReference>
<dbReference type="PATRIC" id="fig|869212.3.peg.173"/>
<feature type="domain" description="FtsK" evidence="6">
    <location>
        <begin position="411"/>
        <end position="611"/>
    </location>
</feature>
<dbReference type="Proteomes" id="UP000006048">
    <property type="component" value="Chromosome"/>
</dbReference>
<evidence type="ECO:0000256" key="1">
    <source>
        <dbReference type="ARBA" id="ARBA00006474"/>
    </source>
</evidence>
<proteinExistence type="inferred from homology"/>
<evidence type="ECO:0000256" key="2">
    <source>
        <dbReference type="ARBA" id="ARBA00022741"/>
    </source>
</evidence>
<evidence type="ECO:0000313" key="7">
    <source>
        <dbReference type="EMBL" id="AFM10873.1"/>
    </source>
</evidence>
<dbReference type="OrthoDB" id="9807790at2"/>
<dbReference type="HOGENOM" id="CLU_370020_0_0_12"/>
<dbReference type="Gene3D" id="3.30.980.40">
    <property type="match status" value="1"/>
</dbReference>
<dbReference type="EMBL" id="CP002959">
    <property type="protein sequence ID" value="AFM10873.1"/>
    <property type="molecule type" value="Genomic_DNA"/>
</dbReference>
<dbReference type="InterPro" id="IPR036390">
    <property type="entry name" value="WH_DNA-bd_sf"/>
</dbReference>
<dbReference type="Gene3D" id="1.10.10.10">
    <property type="entry name" value="Winged helix-like DNA-binding domain superfamily/Winged helix DNA-binding domain"/>
    <property type="match status" value="1"/>
</dbReference>
<dbReference type="Pfam" id="PF01580">
    <property type="entry name" value="FtsK_SpoIIIE"/>
    <property type="match status" value="1"/>
</dbReference>
<dbReference type="Gene3D" id="3.40.50.300">
    <property type="entry name" value="P-loop containing nucleotide triphosphate hydrolases"/>
    <property type="match status" value="1"/>
</dbReference>
<keyword evidence="2 5" id="KW-0547">Nucleotide-binding</keyword>
<dbReference type="Pfam" id="PF17854">
    <property type="entry name" value="FtsK_alpha"/>
    <property type="match status" value="1"/>
</dbReference>
<dbReference type="GO" id="GO:0005524">
    <property type="term" value="F:ATP binding"/>
    <property type="evidence" value="ECO:0007669"/>
    <property type="project" value="UniProtKB-UniRule"/>
</dbReference>
<sequence>MLKWLKNTEKSSSVEIKGEARPPWIQKIRVPVPDKPEPELQWKSRLAEKLGEMRHTESAPKPTRVAQLDGYAFHIAPLDIAAANIMPETTAEADLPRTPAHDDRPPQRVAVGPVAAPTEYAYTLDAPRPKAQQPGEYNLSYSTLDYAGGDEFDLERLFDAADFEVSRPWSAPDAAIDALDPLLQGARVAVAPAEDTAEIITMDIAADGQDESFEELLEKSEPVAPPAKPAASAEADGKASVRLKAEALIKREAAPKPMPAVIDRASVTPQVHVSRQREILFPLLKTQRHALEFSNPAEAQNVIAKLEETLDQFSIEGRVIGIQRGPIITRYELKMAAGIKVNRILALTDELAMALEAMRVRIEAPIPGRSTVGIEIPNKQRVKVLLGDILNDIGYKEFGGELPLPLGRDIAGNLLLEDLTRMPHLLIAGATGSGKSVAVNSFISSLILHKTPEEVRFLLVDPKLVELSGYNDIPHLLHPVITEPNKAILALNWAVEEMERRYEDLADMSTRDIRSYNEKVRTQRGKNKNIGEETPIMPYIVVLIDELGDLMMVAGKEVESSIIRLAQKARAVGIHLILATQRPSVDVITALIKANCPARIALQVAQKTDSRTILDGNGAEQLLGQGDMLFRHPSKAQLIRAQVPLIEDNEVEDVVAYAKKLAKPVYITLEDPKGKMGELEAGDEELFEEAWQIIVESQKASASYLQRRLRIGYNKAARLIEAFEARGMIGPQIGSKPREIIGTGQGGPGRAL</sequence>
<dbReference type="GO" id="GO:0051301">
    <property type="term" value="P:cell division"/>
    <property type="evidence" value="ECO:0007669"/>
    <property type="project" value="UniProtKB-KW"/>
</dbReference>
<dbReference type="InterPro" id="IPR003593">
    <property type="entry name" value="AAA+_ATPase"/>
</dbReference>
<dbReference type="KEGG" id="tpx:Turpa_0213"/>
<name>I4B0R6_TURPD</name>
<dbReference type="InterPro" id="IPR002543">
    <property type="entry name" value="FtsK_dom"/>
</dbReference>
<evidence type="ECO:0000256" key="3">
    <source>
        <dbReference type="ARBA" id="ARBA00022840"/>
    </source>
</evidence>
<dbReference type="InterPro" id="IPR036388">
    <property type="entry name" value="WH-like_DNA-bd_sf"/>
</dbReference>
<dbReference type="STRING" id="869212.Turpa_0213"/>
<protein>
    <submittedName>
        <fullName evidence="7">Cell division FtsK/SpoIIIE</fullName>
    </submittedName>
</protein>
<dbReference type="PANTHER" id="PTHR22683:SF41">
    <property type="entry name" value="DNA TRANSLOCASE FTSK"/>
    <property type="match status" value="1"/>
</dbReference>
<dbReference type="SMART" id="SM00843">
    <property type="entry name" value="Ftsk_gamma"/>
    <property type="match status" value="1"/>
</dbReference>
<keyword evidence="8" id="KW-1185">Reference proteome</keyword>
<feature type="binding site" evidence="5">
    <location>
        <begin position="429"/>
        <end position="436"/>
    </location>
    <ligand>
        <name>ATP</name>
        <dbReference type="ChEBI" id="CHEBI:30616"/>
    </ligand>
</feature>
<keyword evidence="4" id="KW-0238">DNA-binding</keyword>
<dbReference type="InterPro" id="IPR041027">
    <property type="entry name" value="FtsK_alpha"/>
</dbReference>
<dbReference type="Pfam" id="PF09397">
    <property type="entry name" value="FtsK_gamma"/>
    <property type="match status" value="1"/>
</dbReference>
<accession>I4B0R6</accession>
<reference evidence="7 8" key="1">
    <citation type="submission" date="2012-06" db="EMBL/GenBank/DDBJ databases">
        <title>The complete chromosome of genome of Turneriella parva DSM 21527.</title>
        <authorList>
            <consortium name="US DOE Joint Genome Institute (JGI-PGF)"/>
            <person name="Lucas S."/>
            <person name="Han J."/>
            <person name="Lapidus A."/>
            <person name="Bruce D."/>
            <person name="Goodwin L."/>
            <person name="Pitluck S."/>
            <person name="Peters L."/>
            <person name="Kyrpides N."/>
            <person name="Mavromatis K."/>
            <person name="Ivanova N."/>
            <person name="Mikhailova N."/>
            <person name="Chertkov O."/>
            <person name="Detter J.C."/>
            <person name="Tapia R."/>
            <person name="Han C."/>
            <person name="Land M."/>
            <person name="Hauser L."/>
            <person name="Markowitz V."/>
            <person name="Cheng J.-F."/>
            <person name="Hugenholtz P."/>
            <person name="Woyke T."/>
            <person name="Wu D."/>
            <person name="Gronow S."/>
            <person name="Wellnitz S."/>
            <person name="Brambilla E."/>
            <person name="Klenk H.-P."/>
            <person name="Eisen J.A."/>
        </authorList>
    </citation>
    <scope>NUCLEOTIDE SEQUENCE [LARGE SCALE GENOMIC DNA]</scope>
    <source>
        <strain evidence="8">ATCC BAA-1111 / DSM 21527 / NCTC 11395 / H</strain>
    </source>
</reference>
<evidence type="ECO:0000313" key="8">
    <source>
        <dbReference type="Proteomes" id="UP000006048"/>
    </source>
</evidence>
<gene>
    <name evidence="7" type="ordered locus">Turpa_0213</name>
</gene>
<dbReference type="InterPro" id="IPR050206">
    <property type="entry name" value="FtsK/SpoIIIE/SftA"/>
</dbReference>
<dbReference type="SUPFAM" id="SSF46785">
    <property type="entry name" value="Winged helix' DNA-binding domain"/>
    <property type="match status" value="1"/>
</dbReference>
<comment type="similarity">
    <text evidence="1">Belongs to the FtsK/SpoIIIE/SftA family.</text>
</comment>